<dbReference type="EC" id="1.1.1.25" evidence="2 8"/>
<evidence type="ECO:0000256" key="1">
    <source>
        <dbReference type="ARBA" id="ARBA00004871"/>
    </source>
</evidence>
<keyword evidence="3 8" id="KW-0028">Amino-acid biosynthesis</keyword>
<dbReference type="GO" id="GO:0050661">
    <property type="term" value="F:NADP binding"/>
    <property type="evidence" value="ECO:0007669"/>
    <property type="project" value="InterPro"/>
</dbReference>
<dbReference type="GO" id="GO:0009073">
    <property type="term" value="P:aromatic amino acid family biosynthetic process"/>
    <property type="evidence" value="ECO:0007669"/>
    <property type="project" value="UniProtKB-KW"/>
</dbReference>
<comment type="subunit">
    <text evidence="8">Homodimer.</text>
</comment>
<feature type="domain" description="SDH C-terminal" evidence="10">
    <location>
        <begin position="239"/>
        <end position="269"/>
    </location>
</feature>
<protein>
    <recommendedName>
        <fullName evidence="2 8">Shikimate dehydrogenase (NADP(+))</fullName>
        <shortName evidence="8">SDH</shortName>
        <ecNumber evidence="2 8">1.1.1.25</ecNumber>
    </recommendedName>
</protein>
<dbReference type="UniPathway" id="UPA00053">
    <property type="reaction ID" value="UER00087"/>
</dbReference>
<feature type="binding site" evidence="8">
    <location>
        <begin position="151"/>
        <end position="156"/>
    </location>
    <ligand>
        <name>NADP(+)</name>
        <dbReference type="ChEBI" id="CHEBI:58349"/>
    </ligand>
</feature>
<evidence type="ECO:0000256" key="4">
    <source>
        <dbReference type="ARBA" id="ARBA00022857"/>
    </source>
</evidence>
<dbReference type="Pfam" id="PF08501">
    <property type="entry name" value="Shikimate_dh_N"/>
    <property type="match status" value="1"/>
</dbReference>
<accession>A0A1V3NTK5</accession>
<feature type="binding site" evidence="8">
    <location>
        <position position="102"/>
    </location>
    <ligand>
        <name>shikimate</name>
        <dbReference type="ChEBI" id="CHEBI:36208"/>
    </ligand>
</feature>
<feature type="binding site" evidence="8">
    <location>
        <position position="217"/>
    </location>
    <ligand>
        <name>shikimate</name>
        <dbReference type="ChEBI" id="CHEBI:36208"/>
    </ligand>
</feature>
<comment type="pathway">
    <text evidence="1 8">Metabolic intermediate biosynthesis; chorismate biosynthesis; chorismate from D-erythrose 4-phosphate and phosphoenolpyruvate: step 4/7.</text>
</comment>
<evidence type="ECO:0000256" key="5">
    <source>
        <dbReference type="ARBA" id="ARBA00023002"/>
    </source>
</evidence>
<feature type="binding site" evidence="8">
    <location>
        <begin position="14"/>
        <end position="16"/>
    </location>
    <ligand>
        <name>shikimate</name>
        <dbReference type="ChEBI" id="CHEBI:36208"/>
    </ligand>
</feature>
<keyword evidence="6 8" id="KW-0057">Aromatic amino acid biosynthesis</keyword>
<keyword evidence="4 8" id="KW-0521">NADP</keyword>
<keyword evidence="12" id="KW-1185">Reference proteome</keyword>
<comment type="similarity">
    <text evidence="8">Belongs to the shikimate dehydrogenase family.</text>
</comment>
<dbReference type="Pfam" id="PF18317">
    <property type="entry name" value="SDH_C"/>
    <property type="match status" value="1"/>
</dbReference>
<evidence type="ECO:0000313" key="11">
    <source>
        <dbReference type="EMBL" id="OOG28076.1"/>
    </source>
</evidence>
<evidence type="ECO:0000259" key="10">
    <source>
        <dbReference type="Pfam" id="PF18317"/>
    </source>
</evidence>
<feature type="domain" description="Shikimate dehydrogenase substrate binding N-terminal" evidence="9">
    <location>
        <begin position="6"/>
        <end position="88"/>
    </location>
</feature>
<comment type="caution">
    <text evidence="11">The sequence shown here is derived from an EMBL/GenBank/DDBJ whole genome shotgun (WGS) entry which is preliminary data.</text>
</comment>
<keyword evidence="5 8" id="KW-0560">Oxidoreductase</keyword>
<evidence type="ECO:0000256" key="3">
    <source>
        <dbReference type="ARBA" id="ARBA00022605"/>
    </source>
</evidence>
<dbReference type="RefSeq" id="WP_077277522.1">
    <property type="nucleotide sequence ID" value="NZ_MVBK01000011.1"/>
</dbReference>
<evidence type="ECO:0000259" key="9">
    <source>
        <dbReference type="Pfam" id="PF08501"/>
    </source>
</evidence>
<comment type="catalytic activity">
    <reaction evidence="7 8">
        <text>shikimate + NADP(+) = 3-dehydroshikimate + NADPH + H(+)</text>
        <dbReference type="Rhea" id="RHEA:17737"/>
        <dbReference type="ChEBI" id="CHEBI:15378"/>
        <dbReference type="ChEBI" id="CHEBI:16630"/>
        <dbReference type="ChEBI" id="CHEBI:36208"/>
        <dbReference type="ChEBI" id="CHEBI:57783"/>
        <dbReference type="ChEBI" id="CHEBI:58349"/>
        <dbReference type="EC" id="1.1.1.25"/>
    </reaction>
</comment>
<dbReference type="Gene3D" id="3.40.50.720">
    <property type="entry name" value="NAD(P)-binding Rossmann-like Domain"/>
    <property type="match status" value="1"/>
</dbReference>
<reference evidence="11 12" key="1">
    <citation type="submission" date="2017-02" db="EMBL/GenBank/DDBJ databases">
        <title>Genomic diversity within the haloalkaliphilic genus Thioalkalivibrio.</title>
        <authorList>
            <person name="Ahn A.-C."/>
            <person name="Meier-Kolthoff J."/>
            <person name="Overmars L."/>
            <person name="Richter M."/>
            <person name="Woyke T."/>
            <person name="Sorokin D.Y."/>
            <person name="Muyzer G."/>
        </authorList>
    </citation>
    <scope>NUCLEOTIDE SEQUENCE [LARGE SCALE GENOMIC DNA]</scope>
    <source>
        <strain evidence="11 12">ALJD</strain>
    </source>
</reference>
<comment type="function">
    <text evidence="8">Involved in the biosynthesis of the chorismate, which leads to the biosynthesis of aromatic amino acids. Catalyzes the reversible NADPH linked reduction of 3-dehydroshikimate (DHSA) to yield shikimate (SA).</text>
</comment>
<dbReference type="AlphaFoldDB" id="A0A1V3NTK5"/>
<feature type="binding site" evidence="8">
    <location>
        <position position="86"/>
    </location>
    <ligand>
        <name>shikimate</name>
        <dbReference type="ChEBI" id="CHEBI:36208"/>
    </ligand>
</feature>
<feature type="binding site" evidence="8">
    <location>
        <position position="239"/>
    </location>
    <ligand>
        <name>NADP(+)</name>
        <dbReference type="ChEBI" id="CHEBI:58349"/>
    </ligand>
</feature>
<dbReference type="SUPFAM" id="SSF53223">
    <property type="entry name" value="Aminoacid dehydrogenase-like, N-terminal domain"/>
    <property type="match status" value="1"/>
</dbReference>
<feature type="binding site" evidence="8">
    <location>
        <position position="215"/>
    </location>
    <ligand>
        <name>NADP(+)</name>
        <dbReference type="ChEBI" id="CHEBI:58349"/>
    </ligand>
</feature>
<dbReference type="EMBL" id="MVBK01000011">
    <property type="protein sequence ID" value="OOG28076.1"/>
    <property type="molecule type" value="Genomic_DNA"/>
</dbReference>
<dbReference type="InterPro" id="IPR041121">
    <property type="entry name" value="SDH_C"/>
</dbReference>
<dbReference type="GO" id="GO:0005829">
    <property type="term" value="C:cytosol"/>
    <property type="evidence" value="ECO:0007669"/>
    <property type="project" value="TreeGrafter"/>
</dbReference>
<dbReference type="STRING" id="108003.B1C78_02310"/>
<dbReference type="GO" id="GO:0019632">
    <property type="term" value="P:shikimate metabolic process"/>
    <property type="evidence" value="ECO:0007669"/>
    <property type="project" value="InterPro"/>
</dbReference>
<dbReference type="FunFam" id="3.40.50.720:FF:000104">
    <property type="entry name" value="Shikimate dehydrogenase (NADP(+))"/>
    <property type="match status" value="1"/>
</dbReference>
<dbReference type="OrthoDB" id="9776868at2"/>
<dbReference type="InterPro" id="IPR022893">
    <property type="entry name" value="Shikimate_DH_fam"/>
</dbReference>
<dbReference type="NCBIfam" id="TIGR00507">
    <property type="entry name" value="aroE"/>
    <property type="match status" value="1"/>
</dbReference>
<dbReference type="PANTHER" id="PTHR21089:SF1">
    <property type="entry name" value="BIFUNCTIONAL 3-DEHYDROQUINATE DEHYDRATASE_SHIKIMATE DEHYDROGENASE, CHLOROPLASTIC"/>
    <property type="match status" value="1"/>
</dbReference>
<dbReference type="GO" id="GO:0008652">
    <property type="term" value="P:amino acid biosynthetic process"/>
    <property type="evidence" value="ECO:0007669"/>
    <property type="project" value="UniProtKB-KW"/>
</dbReference>
<dbReference type="CDD" id="cd01065">
    <property type="entry name" value="NAD_bind_Shikimate_DH"/>
    <property type="match status" value="1"/>
</dbReference>
<feature type="active site" description="Proton acceptor" evidence="8">
    <location>
        <position position="65"/>
    </location>
</feature>
<feature type="binding site" evidence="8">
    <location>
        <position position="61"/>
    </location>
    <ligand>
        <name>shikimate</name>
        <dbReference type="ChEBI" id="CHEBI:36208"/>
    </ligand>
</feature>
<dbReference type="Gene3D" id="3.40.50.10860">
    <property type="entry name" value="Leucine Dehydrogenase, chain A, domain 1"/>
    <property type="match status" value="1"/>
</dbReference>
<organism evidence="11 12">
    <name type="scientific">Thioalkalivibrio denitrificans</name>
    <dbReference type="NCBI Taxonomy" id="108003"/>
    <lineage>
        <taxon>Bacteria</taxon>
        <taxon>Pseudomonadati</taxon>
        <taxon>Pseudomonadota</taxon>
        <taxon>Gammaproteobacteria</taxon>
        <taxon>Chromatiales</taxon>
        <taxon>Ectothiorhodospiraceae</taxon>
        <taxon>Thioalkalivibrio</taxon>
    </lineage>
</organism>
<feature type="binding site" evidence="8">
    <location>
        <position position="77"/>
    </location>
    <ligand>
        <name>NADP(+)</name>
        <dbReference type="ChEBI" id="CHEBI:58349"/>
    </ligand>
</feature>
<evidence type="ECO:0000256" key="8">
    <source>
        <dbReference type="HAMAP-Rule" id="MF_00222"/>
    </source>
</evidence>
<sequence>MDSYAVIGHPIGHSKSPHIHALFAEQTGQAMRYGAVLAPLDGFADTVRRLVGEGYLGFNVTVPFKGEAFDLADRLTDRALRAGAVNTLKVEDDGRLLGENTDGVGLVADLTRNLGMELRGREIVLLGAGGAVRGVLAPLLAEAPAGLHLANRTGSRAERLARDFAELGPVTGGGLDSLAGRRAHLVINGTSAGLDDEVPPLPDDLLHPGANCYDMMYADRPTAFLRWAKAHGAGRTADGLGMLVEQAAESFALWRGVRPRTEPVIRALRPVQP</sequence>
<dbReference type="GO" id="GO:0004764">
    <property type="term" value="F:shikimate 3-dehydrogenase (NADP+) activity"/>
    <property type="evidence" value="ECO:0007669"/>
    <property type="project" value="UniProtKB-UniRule"/>
</dbReference>
<gene>
    <name evidence="8" type="primary">aroE</name>
    <name evidence="11" type="ORF">B1C78_02310</name>
</gene>
<feature type="binding site" evidence="8">
    <location>
        <position position="246"/>
    </location>
    <ligand>
        <name>shikimate</name>
        <dbReference type="ChEBI" id="CHEBI:36208"/>
    </ligand>
</feature>
<dbReference type="GO" id="GO:0009423">
    <property type="term" value="P:chorismate biosynthetic process"/>
    <property type="evidence" value="ECO:0007669"/>
    <property type="project" value="UniProtKB-UniRule"/>
</dbReference>
<dbReference type="PANTHER" id="PTHR21089">
    <property type="entry name" value="SHIKIMATE DEHYDROGENASE"/>
    <property type="match status" value="1"/>
</dbReference>
<proteinExistence type="inferred from homology"/>
<dbReference type="SUPFAM" id="SSF51735">
    <property type="entry name" value="NAD(P)-binding Rossmann-fold domains"/>
    <property type="match status" value="1"/>
</dbReference>
<evidence type="ECO:0000256" key="6">
    <source>
        <dbReference type="ARBA" id="ARBA00023141"/>
    </source>
</evidence>
<dbReference type="InterPro" id="IPR036291">
    <property type="entry name" value="NAD(P)-bd_dom_sf"/>
</dbReference>
<dbReference type="HAMAP" id="MF_00222">
    <property type="entry name" value="Shikimate_DH_AroE"/>
    <property type="match status" value="1"/>
</dbReference>
<dbReference type="NCBIfam" id="NF001310">
    <property type="entry name" value="PRK00258.1-2"/>
    <property type="match status" value="1"/>
</dbReference>
<name>A0A1V3NTK5_9GAMM</name>
<dbReference type="InterPro" id="IPR011342">
    <property type="entry name" value="Shikimate_DH"/>
</dbReference>
<evidence type="ECO:0000256" key="2">
    <source>
        <dbReference type="ARBA" id="ARBA00012962"/>
    </source>
</evidence>
<feature type="binding site" evidence="8">
    <location>
        <begin position="127"/>
        <end position="131"/>
    </location>
    <ligand>
        <name>NADP(+)</name>
        <dbReference type="ChEBI" id="CHEBI:58349"/>
    </ligand>
</feature>
<dbReference type="Proteomes" id="UP000189462">
    <property type="component" value="Unassembled WGS sequence"/>
</dbReference>
<evidence type="ECO:0000256" key="7">
    <source>
        <dbReference type="ARBA" id="ARBA00049442"/>
    </source>
</evidence>
<dbReference type="FunFam" id="3.40.50.10860:FF:000006">
    <property type="entry name" value="Shikimate dehydrogenase (NADP(+))"/>
    <property type="match status" value="1"/>
</dbReference>
<dbReference type="InterPro" id="IPR046346">
    <property type="entry name" value="Aminoacid_DH-like_N_sf"/>
</dbReference>
<dbReference type="InterPro" id="IPR013708">
    <property type="entry name" value="Shikimate_DH-bd_N"/>
</dbReference>
<evidence type="ECO:0000313" key="12">
    <source>
        <dbReference type="Proteomes" id="UP000189462"/>
    </source>
</evidence>